<dbReference type="Proteomes" id="UP001364224">
    <property type="component" value="Unassembled WGS sequence"/>
</dbReference>
<sequence length="219" mass="23869">MQEHPSSSGKPLGQAREVKVALSGLFGRFVARAYLERHFVPTQFAHIARRFDLSVIGQLERDPDHRTTNIVLEAALFESGRPVLIVPFIQKDRLKLDHVMVCWDGSRAATRAIADAMPFLIRSGKTSIVVADTQSAKSADLPGADIATHLSRHGINATIERIPVSKIDVSNTILSYAADAGADLIVMGGYGHSRLREFILGGTTRGMLVSMTKPTLMSH</sequence>
<evidence type="ECO:0000259" key="2">
    <source>
        <dbReference type="Pfam" id="PF00582"/>
    </source>
</evidence>
<dbReference type="PANTHER" id="PTHR46268">
    <property type="entry name" value="STRESS RESPONSE PROTEIN NHAX"/>
    <property type="match status" value="1"/>
</dbReference>
<dbReference type="PRINTS" id="PR01438">
    <property type="entry name" value="UNVRSLSTRESS"/>
</dbReference>
<dbReference type="SUPFAM" id="SSF52402">
    <property type="entry name" value="Adenine nucleotide alpha hydrolases-like"/>
    <property type="match status" value="1"/>
</dbReference>
<name>A0ABU8BH98_9BRAD</name>
<comment type="similarity">
    <text evidence="1">Belongs to the universal stress protein A family.</text>
</comment>
<dbReference type="Gene3D" id="3.40.50.12370">
    <property type="match status" value="1"/>
</dbReference>
<dbReference type="RefSeq" id="WP_334483427.1">
    <property type="nucleotide sequence ID" value="NZ_JAZHRV010000001.1"/>
</dbReference>
<dbReference type="EMBL" id="JAZHRV010000001">
    <property type="protein sequence ID" value="MEH2557348.1"/>
    <property type="molecule type" value="Genomic_DNA"/>
</dbReference>
<accession>A0ABU8BH98</accession>
<evidence type="ECO:0000313" key="3">
    <source>
        <dbReference type="EMBL" id="MEH2557348.1"/>
    </source>
</evidence>
<protein>
    <submittedName>
        <fullName evidence="3">Nucleotide-binding universal stress UspA family protein</fullName>
    </submittedName>
</protein>
<gene>
    <name evidence="3" type="ORF">V1286_004877</name>
</gene>
<dbReference type="CDD" id="cd00293">
    <property type="entry name" value="USP-like"/>
    <property type="match status" value="1"/>
</dbReference>
<feature type="domain" description="UspA" evidence="2">
    <location>
        <begin position="97"/>
        <end position="217"/>
    </location>
</feature>
<dbReference type="Pfam" id="PF00582">
    <property type="entry name" value="Usp"/>
    <property type="match status" value="1"/>
</dbReference>
<dbReference type="PANTHER" id="PTHR46268:SF15">
    <property type="entry name" value="UNIVERSAL STRESS PROTEIN HP_0031"/>
    <property type="match status" value="1"/>
</dbReference>
<organism evidence="3 4">
    <name type="scientific">Bradyrhizobium algeriense</name>
    <dbReference type="NCBI Taxonomy" id="634784"/>
    <lineage>
        <taxon>Bacteria</taxon>
        <taxon>Pseudomonadati</taxon>
        <taxon>Pseudomonadota</taxon>
        <taxon>Alphaproteobacteria</taxon>
        <taxon>Hyphomicrobiales</taxon>
        <taxon>Nitrobacteraceae</taxon>
        <taxon>Bradyrhizobium</taxon>
    </lineage>
</organism>
<dbReference type="InterPro" id="IPR006015">
    <property type="entry name" value="Universal_stress_UspA"/>
</dbReference>
<evidence type="ECO:0000256" key="1">
    <source>
        <dbReference type="ARBA" id="ARBA00008791"/>
    </source>
</evidence>
<dbReference type="InterPro" id="IPR006016">
    <property type="entry name" value="UspA"/>
</dbReference>
<evidence type="ECO:0000313" key="4">
    <source>
        <dbReference type="Proteomes" id="UP001364224"/>
    </source>
</evidence>
<proteinExistence type="inferred from homology"/>
<reference evidence="3 4" key="1">
    <citation type="submission" date="2024-02" db="EMBL/GenBank/DDBJ databases">
        <title>Adaptive strategies in a cosmopolitan and abundant soil bacterium.</title>
        <authorList>
            <person name="Carini P."/>
        </authorList>
    </citation>
    <scope>NUCLEOTIDE SEQUENCE [LARGE SCALE GENOMIC DNA]</scope>
    <source>
        <strain evidence="3 4">AZCC 1608</strain>
    </source>
</reference>
<comment type="caution">
    <text evidence="3">The sequence shown here is derived from an EMBL/GenBank/DDBJ whole genome shotgun (WGS) entry which is preliminary data.</text>
</comment>
<keyword evidence="4" id="KW-1185">Reference proteome</keyword>